<feature type="region of interest" description="Disordered" evidence="5">
    <location>
        <begin position="1"/>
        <end position="25"/>
    </location>
</feature>
<evidence type="ECO:0000313" key="7">
    <source>
        <dbReference type="EMBL" id="MCD2193772.1"/>
    </source>
</evidence>
<sequence length="517" mass="55184">MTATQDTERSGAGPSALPHHPLIIGGEKVDTDDKLEIIDPSNGEVVATAACGTAEHIDRAVEAAQRAFDGGDWSRATPAERADVLRKMSTLLGERLEDIVELEILGNGATIRQATGFHVGYCAPHLEYFADLAARYEFERPGPRAQFPTLGQSSVRREPIGVVGAIAPWNFPLLLSLWKWAPALAVGNSVVLKPDEKTPLSALALAEIALECGMPPGVFNVVPGIGADAGSRLASHPGVGKIGFTGSTAVGREVMRLASGTVKAVTLELGGKSPAVVLDDADLETTVDGVLYGCMLYSGQVCESMTRLLVPREREQEFVDRLVERASTIQLGDTRDWETDMGPLVSAKQQERVLGYIESGRAEGATVALGGGVPDGERFTHGYWVEPTIFTGVRNDMRIAQEEIFGPVLSVIAYDDEDEAVAIANDTEYGLAASVWSADNQRALEIADRIRAGSVWINDAHQINCAVPFGGYKQSGTGRELGPDALDAFTEVKGIHLDLSGSRDARPYDVLLSHAGD</sequence>
<evidence type="ECO:0000256" key="3">
    <source>
        <dbReference type="PROSITE-ProRule" id="PRU10007"/>
    </source>
</evidence>
<evidence type="ECO:0000256" key="1">
    <source>
        <dbReference type="ARBA" id="ARBA00009986"/>
    </source>
</evidence>
<dbReference type="InterPro" id="IPR016163">
    <property type="entry name" value="Ald_DH_C"/>
</dbReference>
<dbReference type="CDD" id="cd07139">
    <property type="entry name" value="ALDH_AldA-Rv0768"/>
    <property type="match status" value="1"/>
</dbReference>
<evidence type="ECO:0000259" key="6">
    <source>
        <dbReference type="Pfam" id="PF00171"/>
    </source>
</evidence>
<evidence type="ECO:0000256" key="4">
    <source>
        <dbReference type="RuleBase" id="RU003345"/>
    </source>
</evidence>
<dbReference type="InterPro" id="IPR015590">
    <property type="entry name" value="Aldehyde_DH_dom"/>
</dbReference>
<gene>
    <name evidence="7" type="ORF">LQ327_10325</name>
</gene>
<comment type="caution">
    <text evidence="7">The sequence shown here is derived from an EMBL/GenBank/DDBJ whole genome shotgun (WGS) entry which is preliminary data.</text>
</comment>
<dbReference type="Pfam" id="PF00171">
    <property type="entry name" value="Aldedh"/>
    <property type="match status" value="1"/>
</dbReference>
<feature type="active site" evidence="3">
    <location>
        <position position="268"/>
    </location>
</feature>
<proteinExistence type="inferred from homology"/>
<evidence type="ECO:0000256" key="5">
    <source>
        <dbReference type="SAM" id="MobiDB-lite"/>
    </source>
</evidence>
<evidence type="ECO:0000313" key="8">
    <source>
        <dbReference type="Proteomes" id="UP001199469"/>
    </source>
</evidence>
<dbReference type="InterPro" id="IPR016162">
    <property type="entry name" value="Ald_DH_N"/>
</dbReference>
<evidence type="ECO:0000256" key="2">
    <source>
        <dbReference type="ARBA" id="ARBA00023002"/>
    </source>
</evidence>
<reference evidence="7 8" key="1">
    <citation type="submission" date="2021-11" db="EMBL/GenBank/DDBJ databases">
        <title>Draft genome sequence of Actinomycetospora sp. SF1 isolated from the rhizosphere soil.</title>
        <authorList>
            <person name="Duangmal K."/>
            <person name="Chantavorakit T."/>
        </authorList>
    </citation>
    <scope>NUCLEOTIDE SEQUENCE [LARGE SCALE GENOMIC DNA]</scope>
    <source>
        <strain evidence="7 8">TBRC 5722</strain>
    </source>
</reference>
<dbReference type="Gene3D" id="3.40.309.10">
    <property type="entry name" value="Aldehyde Dehydrogenase, Chain A, domain 2"/>
    <property type="match status" value="1"/>
</dbReference>
<dbReference type="Proteomes" id="UP001199469">
    <property type="component" value="Unassembled WGS sequence"/>
</dbReference>
<dbReference type="EMBL" id="JAJNDB010000001">
    <property type="protein sequence ID" value="MCD2193772.1"/>
    <property type="molecule type" value="Genomic_DNA"/>
</dbReference>
<protein>
    <submittedName>
        <fullName evidence="7">Aldehyde dehydrogenase</fullName>
    </submittedName>
</protein>
<dbReference type="InterPro" id="IPR016161">
    <property type="entry name" value="Ald_DH/histidinol_DH"/>
</dbReference>
<dbReference type="InterPro" id="IPR029510">
    <property type="entry name" value="Ald_DH_CS_GLU"/>
</dbReference>
<dbReference type="SUPFAM" id="SSF53720">
    <property type="entry name" value="ALDH-like"/>
    <property type="match status" value="1"/>
</dbReference>
<accession>A0ABS8P684</accession>
<name>A0ABS8P684_9PSEU</name>
<dbReference type="PANTHER" id="PTHR42804:SF1">
    <property type="entry name" value="ALDEHYDE DEHYDROGENASE-RELATED"/>
    <property type="match status" value="1"/>
</dbReference>
<organism evidence="7 8">
    <name type="scientific">Actinomycetospora endophytica</name>
    <dbReference type="NCBI Taxonomy" id="2291215"/>
    <lineage>
        <taxon>Bacteria</taxon>
        <taxon>Bacillati</taxon>
        <taxon>Actinomycetota</taxon>
        <taxon>Actinomycetes</taxon>
        <taxon>Pseudonocardiales</taxon>
        <taxon>Pseudonocardiaceae</taxon>
        <taxon>Actinomycetospora</taxon>
    </lineage>
</organism>
<feature type="domain" description="Aldehyde dehydrogenase" evidence="6">
    <location>
        <begin position="32"/>
        <end position="493"/>
    </location>
</feature>
<comment type="similarity">
    <text evidence="1 4">Belongs to the aldehyde dehydrogenase family.</text>
</comment>
<keyword evidence="2 4" id="KW-0560">Oxidoreductase</keyword>
<keyword evidence="8" id="KW-1185">Reference proteome</keyword>
<dbReference type="RefSeq" id="WP_230732562.1">
    <property type="nucleotide sequence ID" value="NZ_JAJNDB010000001.1"/>
</dbReference>
<dbReference type="PROSITE" id="PS00687">
    <property type="entry name" value="ALDEHYDE_DEHYDR_GLU"/>
    <property type="match status" value="1"/>
</dbReference>
<dbReference type="Gene3D" id="3.40.605.10">
    <property type="entry name" value="Aldehyde Dehydrogenase, Chain A, domain 1"/>
    <property type="match status" value="1"/>
</dbReference>
<dbReference type="PANTHER" id="PTHR42804">
    <property type="entry name" value="ALDEHYDE DEHYDROGENASE"/>
    <property type="match status" value="1"/>
</dbReference>